<dbReference type="Proteomes" id="UP001055879">
    <property type="component" value="Linkage Group LG03"/>
</dbReference>
<accession>A0ACB9DM57</accession>
<reference evidence="2" key="1">
    <citation type="journal article" date="2022" name="Mol. Ecol. Resour.">
        <title>The genomes of chicory, endive, great burdock and yacon provide insights into Asteraceae palaeo-polyploidization history and plant inulin production.</title>
        <authorList>
            <person name="Fan W."/>
            <person name="Wang S."/>
            <person name="Wang H."/>
            <person name="Wang A."/>
            <person name="Jiang F."/>
            <person name="Liu H."/>
            <person name="Zhao H."/>
            <person name="Xu D."/>
            <person name="Zhang Y."/>
        </authorList>
    </citation>
    <scope>NUCLEOTIDE SEQUENCE [LARGE SCALE GENOMIC DNA]</scope>
    <source>
        <strain evidence="2">cv. Niubang</strain>
    </source>
</reference>
<evidence type="ECO:0000313" key="2">
    <source>
        <dbReference type="Proteomes" id="UP001055879"/>
    </source>
</evidence>
<evidence type="ECO:0000313" key="1">
    <source>
        <dbReference type="EMBL" id="KAI3747637.1"/>
    </source>
</evidence>
<sequence length="131" mass="15463">MLYSIFMCISCEIHIMNECRKSYFKNLLYPSHDIISKLHWLDYELCFVNTVKIYKYEIKSELYCCRLHSRIDALIFFKSSASPPSQDDDEGHDGSQDDDEIMSRQPSDYSRKCVASDSNELGSKRKRRRRA</sequence>
<dbReference type="EMBL" id="CM042049">
    <property type="protein sequence ID" value="KAI3747637.1"/>
    <property type="molecule type" value="Genomic_DNA"/>
</dbReference>
<name>A0ACB9DM57_ARCLA</name>
<reference evidence="1 2" key="2">
    <citation type="journal article" date="2022" name="Mol. Ecol. Resour.">
        <title>The genomes of chicory, endive, great burdock and yacon provide insights into Asteraceae paleo-polyploidization history and plant inulin production.</title>
        <authorList>
            <person name="Fan W."/>
            <person name="Wang S."/>
            <person name="Wang H."/>
            <person name="Wang A."/>
            <person name="Jiang F."/>
            <person name="Liu H."/>
            <person name="Zhao H."/>
            <person name="Xu D."/>
            <person name="Zhang Y."/>
        </authorList>
    </citation>
    <scope>NUCLEOTIDE SEQUENCE [LARGE SCALE GENOMIC DNA]</scope>
    <source>
        <strain evidence="2">cv. Niubang</strain>
    </source>
</reference>
<protein>
    <submittedName>
        <fullName evidence="1">Uncharacterized protein</fullName>
    </submittedName>
</protein>
<proteinExistence type="predicted"/>
<keyword evidence="2" id="KW-1185">Reference proteome</keyword>
<gene>
    <name evidence="1" type="ORF">L6452_10184</name>
</gene>
<organism evidence="1 2">
    <name type="scientific">Arctium lappa</name>
    <name type="common">Greater burdock</name>
    <name type="synonym">Lappa major</name>
    <dbReference type="NCBI Taxonomy" id="4217"/>
    <lineage>
        <taxon>Eukaryota</taxon>
        <taxon>Viridiplantae</taxon>
        <taxon>Streptophyta</taxon>
        <taxon>Embryophyta</taxon>
        <taxon>Tracheophyta</taxon>
        <taxon>Spermatophyta</taxon>
        <taxon>Magnoliopsida</taxon>
        <taxon>eudicotyledons</taxon>
        <taxon>Gunneridae</taxon>
        <taxon>Pentapetalae</taxon>
        <taxon>asterids</taxon>
        <taxon>campanulids</taxon>
        <taxon>Asterales</taxon>
        <taxon>Asteraceae</taxon>
        <taxon>Carduoideae</taxon>
        <taxon>Cardueae</taxon>
        <taxon>Arctiinae</taxon>
        <taxon>Arctium</taxon>
    </lineage>
</organism>
<comment type="caution">
    <text evidence="1">The sequence shown here is derived from an EMBL/GenBank/DDBJ whole genome shotgun (WGS) entry which is preliminary data.</text>
</comment>